<dbReference type="SUPFAM" id="SSF49562">
    <property type="entry name" value="C2 domain (Calcium/lipid-binding domain, CaLB)"/>
    <property type="match status" value="2"/>
</dbReference>
<dbReference type="OrthoDB" id="67700at2759"/>
<reference evidence="5 6" key="1">
    <citation type="submission" date="2019-03" db="EMBL/GenBank/DDBJ databases">
        <title>Single cell metagenomics reveals metabolic interactions within the superorganism composed of flagellate Streblomastix strix and complex community of Bacteroidetes bacteria on its surface.</title>
        <authorList>
            <person name="Treitli S.C."/>
            <person name="Kolisko M."/>
            <person name="Husnik F."/>
            <person name="Keeling P."/>
            <person name="Hampl V."/>
        </authorList>
    </citation>
    <scope>NUCLEOTIDE SEQUENCE [LARGE SCALE GENOMIC DNA]</scope>
    <source>
        <strain evidence="5">ST1C</strain>
    </source>
</reference>
<feature type="coiled-coil region" evidence="3">
    <location>
        <begin position="124"/>
        <end position="298"/>
    </location>
</feature>
<keyword evidence="2" id="KW-0106">Calcium</keyword>
<dbReference type="Pfam" id="PF00168">
    <property type="entry name" value="C2"/>
    <property type="match status" value="2"/>
</dbReference>
<dbReference type="AlphaFoldDB" id="A0A5J4U4G5"/>
<keyword evidence="3" id="KW-0175">Coiled coil</keyword>
<sequence>IRKEAEDAKYVKGVVKFSNISVRNIPKMDLVGKTDPYVVFKLGDESKQTTVAKEQLDYDYMNETYEIIYDPLKNQLIREVEVSVWDYDSIGSNDLIGSVNVDNIDQKLGKVSFSMLYISEFDLNKQKEDEQMKKKKDLEEKQRKQQELIKQKEAQLQNIQEEEKRIIEEQKRKLEEERIRKVKEERRKKEQEQLKIEEEQRRKEEVERQKLKEDERQKLNEAELVKQRKKKEIQIEKQKQIDEQNKKKKEEEDKKQKLKDELEKQKLDEIQKKQDEEKKQKLEKKKRLNEERKIKEEEITKQWKGVIQISQISVHNLKKLDTVGKTDPYVVFRIGDEYQHTTIASNTLDYEYVNEIYEIMYDPVKSNYRREMEVEVWDYDSVGKNELVGTVNVDVCFPIIHTTNQSKFIPLTKEFEDKRVSQNFLKFQHIIS</sequence>
<dbReference type="GO" id="GO:0046872">
    <property type="term" value="F:metal ion binding"/>
    <property type="evidence" value="ECO:0007669"/>
    <property type="project" value="UniProtKB-KW"/>
</dbReference>
<dbReference type="EMBL" id="SNRW01020671">
    <property type="protein sequence ID" value="KAA6365239.1"/>
    <property type="molecule type" value="Genomic_DNA"/>
</dbReference>
<evidence type="ECO:0000313" key="6">
    <source>
        <dbReference type="Proteomes" id="UP000324800"/>
    </source>
</evidence>
<evidence type="ECO:0000256" key="1">
    <source>
        <dbReference type="ARBA" id="ARBA00022723"/>
    </source>
</evidence>
<evidence type="ECO:0000256" key="3">
    <source>
        <dbReference type="SAM" id="Coils"/>
    </source>
</evidence>
<feature type="non-terminal residue" evidence="5">
    <location>
        <position position="1"/>
    </location>
</feature>
<evidence type="ECO:0000313" key="5">
    <source>
        <dbReference type="EMBL" id="KAA6365239.1"/>
    </source>
</evidence>
<keyword evidence="1" id="KW-0479">Metal-binding</keyword>
<proteinExistence type="predicted"/>
<dbReference type="PROSITE" id="PS50004">
    <property type="entry name" value="C2"/>
    <property type="match status" value="2"/>
</dbReference>
<feature type="domain" description="C2" evidence="4">
    <location>
        <begin position="1"/>
        <end position="117"/>
    </location>
</feature>
<evidence type="ECO:0000256" key="2">
    <source>
        <dbReference type="ARBA" id="ARBA00022837"/>
    </source>
</evidence>
<dbReference type="PANTHER" id="PTHR45911">
    <property type="entry name" value="C2 DOMAIN-CONTAINING PROTEIN"/>
    <property type="match status" value="1"/>
</dbReference>
<dbReference type="SMART" id="SM00239">
    <property type="entry name" value="C2"/>
    <property type="match status" value="2"/>
</dbReference>
<dbReference type="Gene3D" id="2.60.40.150">
    <property type="entry name" value="C2 domain"/>
    <property type="match status" value="2"/>
</dbReference>
<protein>
    <recommendedName>
        <fullName evidence="4">C2 domain-containing protein</fullName>
    </recommendedName>
</protein>
<accession>A0A5J4U4G5</accession>
<name>A0A5J4U4G5_9EUKA</name>
<dbReference type="InterPro" id="IPR035892">
    <property type="entry name" value="C2_domain_sf"/>
</dbReference>
<dbReference type="Proteomes" id="UP000324800">
    <property type="component" value="Unassembled WGS sequence"/>
</dbReference>
<dbReference type="InterPro" id="IPR000008">
    <property type="entry name" value="C2_dom"/>
</dbReference>
<gene>
    <name evidence="5" type="ORF">EZS28_039234</name>
</gene>
<comment type="caution">
    <text evidence="5">The sequence shown here is derived from an EMBL/GenBank/DDBJ whole genome shotgun (WGS) entry which is preliminary data.</text>
</comment>
<organism evidence="5 6">
    <name type="scientific">Streblomastix strix</name>
    <dbReference type="NCBI Taxonomy" id="222440"/>
    <lineage>
        <taxon>Eukaryota</taxon>
        <taxon>Metamonada</taxon>
        <taxon>Preaxostyla</taxon>
        <taxon>Oxymonadida</taxon>
        <taxon>Streblomastigidae</taxon>
        <taxon>Streblomastix</taxon>
    </lineage>
</organism>
<dbReference type="CDD" id="cd00030">
    <property type="entry name" value="C2"/>
    <property type="match status" value="2"/>
</dbReference>
<feature type="domain" description="C2" evidence="4">
    <location>
        <begin position="287"/>
        <end position="413"/>
    </location>
</feature>
<evidence type="ECO:0000259" key="4">
    <source>
        <dbReference type="PROSITE" id="PS50004"/>
    </source>
</evidence>